<dbReference type="InterPro" id="IPR021840">
    <property type="entry name" value="DUF3433"/>
</dbReference>
<feature type="transmembrane region" description="Helical" evidence="1">
    <location>
        <begin position="708"/>
        <end position="729"/>
    </location>
</feature>
<sequence length="1112" mass="120899">MAVSLFILAAAILGLYIASTRNQGLGSASPNDSIVYLWRYLPTTGQFDSTSTLQFILTQFFAIVIVVLLAVWNGIDFSTRLLQPWVNLQNGPAPAESTLLLDLLTPMLPVMLWTASKLKTWPSLLTLSAVLSLDVIASTQSSSLLTNTQRVLSTGLFQISTVPIARHDFPLLKDANFDVSGWNANVNDNVTAMVYYGIWTQRLPLPEWTFDNVTLEPLRPLSDTAKKPVNSLYRGTTKGFISTMECEEAHIDSGGVRITNDYTNMANITFESPSCKAEVALPLIDPTTGIKTWKAAGRNPNRSFVGTSQFVTCPDRSRRFLASVTLVDSNMRLLQSSSLFCRPSYFVQNVNVEVALPGNRPRVDWTTFKAGTVQLEHLDPVDLLSNIVSSARSAGFPTVKQPSNTSVNNDPFLRAASVSLLRDDLDTIYLEPFLDPKVMMEHIRNAFSGMASILVHNRMLSATAQSLLGTSSHDEARVHVPPGTALPIFGLLVLCALFSILLLVLRPRGIVPRDPRSIGGIGIILRNSRDLQRRCGHGLFQLRQSIRDAEFYSYVLPGNRAKFVVAEIAANDREEKRTCPKMAAPNQNQELWQPIVLANWCRILSISVPLLLVAALEYIQRASDRSNGFVAIPNAAAAHYSVNIVPAMVMWATGALFASINFNILLLSPYKSMVGGKASMGQGILSHNLGRLPLVSLLVSIRDKHTSACFSAIGTIMGTFLTIVVAGLYSVTSIDVETQASVRRTDSFGMKWDGSAFEDGGAAQALSLITWQNLTYPQWTYDDLVFPILSMEGVEASSTETGGRVNVSVPARRAVLQCDASEPEKVTVGVLSNLSSSFTIFTELRSRCPGSTGRPIPTRIGSTISNLTGVGGQLGHLWETATIAQGGPFSGKPPPINKPGCHSLIAYYGSFPSEFTHRQAPFNLSSSEARVTTLACTQLVQEVDVTLSLQILAGGSLGVDLNRAPIPDEGTARLVNAGTPDASNVQEYQVAFPISYYFRPVTSDAGVLRRLQTLRGLDGFYQAVVLGGRGRDPDDLVGRENVTRLIEATSKMYGRYMAQVMHRIMRSPNTTGGGSSASQRTFTAAATHSQTRLRQNVGPKVALQVLLGLMSA</sequence>
<evidence type="ECO:0000256" key="1">
    <source>
        <dbReference type="SAM" id="Phobius"/>
    </source>
</evidence>
<organism evidence="2 3">
    <name type="scientific">Apiospora kogelbergensis</name>
    <dbReference type="NCBI Taxonomy" id="1337665"/>
    <lineage>
        <taxon>Eukaryota</taxon>
        <taxon>Fungi</taxon>
        <taxon>Dikarya</taxon>
        <taxon>Ascomycota</taxon>
        <taxon>Pezizomycotina</taxon>
        <taxon>Sordariomycetes</taxon>
        <taxon>Xylariomycetidae</taxon>
        <taxon>Amphisphaeriales</taxon>
        <taxon>Apiosporaceae</taxon>
        <taxon>Apiospora</taxon>
    </lineage>
</organism>
<dbReference type="PANTHER" id="PTHR37544">
    <property type="entry name" value="SPRAY-RELATED"/>
    <property type="match status" value="1"/>
</dbReference>
<reference evidence="2 3" key="1">
    <citation type="submission" date="2023-01" db="EMBL/GenBank/DDBJ databases">
        <title>Analysis of 21 Apiospora genomes using comparative genomics revels a genus with tremendous synthesis potential of carbohydrate active enzymes and secondary metabolites.</title>
        <authorList>
            <person name="Sorensen T."/>
        </authorList>
    </citation>
    <scope>NUCLEOTIDE SEQUENCE [LARGE SCALE GENOMIC DNA]</scope>
    <source>
        <strain evidence="2 3">CBS 117206</strain>
    </source>
</reference>
<evidence type="ECO:0000313" key="3">
    <source>
        <dbReference type="Proteomes" id="UP001392437"/>
    </source>
</evidence>
<feature type="transmembrane region" description="Helical" evidence="1">
    <location>
        <begin position="600"/>
        <end position="619"/>
    </location>
</feature>
<keyword evidence="1" id="KW-0472">Membrane</keyword>
<gene>
    <name evidence="2" type="ORF">PG999_008466</name>
</gene>
<feature type="transmembrane region" description="Helical" evidence="1">
    <location>
        <begin position="648"/>
        <end position="667"/>
    </location>
</feature>
<feature type="transmembrane region" description="Helical" evidence="1">
    <location>
        <begin position="484"/>
        <end position="505"/>
    </location>
</feature>
<dbReference type="Pfam" id="PF11915">
    <property type="entry name" value="DUF3433"/>
    <property type="match status" value="2"/>
</dbReference>
<keyword evidence="3" id="KW-1185">Reference proteome</keyword>
<feature type="transmembrane region" description="Helical" evidence="1">
    <location>
        <begin position="52"/>
        <end position="72"/>
    </location>
</feature>
<keyword evidence="1" id="KW-0812">Transmembrane</keyword>
<feature type="transmembrane region" description="Helical" evidence="1">
    <location>
        <begin position="446"/>
        <end position="464"/>
    </location>
</feature>
<keyword evidence="1" id="KW-1133">Transmembrane helix</keyword>
<evidence type="ECO:0000313" key="2">
    <source>
        <dbReference type="EMBL" id="KAK8105107.1"/>
    </source>
</evidence>
<dbReference type="Proteomes" id="UP001392437">
    <property type="component" value="Unassembled WGS sequence"/>
</dbReference>
<dbReference type="AlphaFoldDB" id="A0AAW0QGF2"/>
<dbReference type="PANTHER" id="PTHR37544:SF1">
    <property type="entry name" value="PHOSPHORIBOSYLAMINOIMIDAZOLE-SUCCINOCARBOXAMIDE SYNTHASE"/>
    <property type="match status" value="1"/>
</dbReference>
<proteinExistence type="predicted"/>
<protein>
    <submittedName>
        <fullName evidence="2">Uncharacterized protein</fullName>
    </submittedName>
</protein>
<name>A0AAW0QGF2_9PEZI</name>
<comment type="caution">
    <text evidence="2">The sequence shown here is derived from an EMBL/GenBank/DDBJ whole genome shotgun (WGS) entry which is preliminary data.</text>
</comment>
<dbReference type="EMBL" id="JAQQWP010000008">
    <property type="protein sequence ID" value="KAK8105107.1"/>
    <property type="molecule type" value="Genomic_DNA"/>
</dbReference>
<accession>A0AAW0QGF2</accession>